<gene>
    <name evidence="16" type="ORF">ENS59_14840</name>
</gene>
<comment type="catalytic activity">
    <reaction evidence="8">
        <text>Couples ATP hydrolysis with the unwinding of duplex DNA by translocating in the 3'-5' direction.</text>
        <dbReference type="EC" id="5.6.2.4"/>
    </reaction>
</comment>
<dbReference type="GO" id="GO:0005829">
    <property type="term" value="C:cytosol"/>
    <property type="evidence" value="ECO:0007669"/>
    <property type="project" value="TreeGrafter"/>
</dbReference>
<dbReference type="AlphaFoldDB" id="A0A7C3EI69"/>
<dbReference type="CDD" id="cd17932">
    <property type="entry name" value="DEXQc_UvrD"/>
    <property type="match status" value="1"/>
</dbReference>
<evidence type="ECO:0000256" key="9">
    <source>
        <dbReference type="ARBA" id="ARBA00034808"/>
    </source>
</evidence>
<dbReference type="Gene3D" id="3.40.50.300">
    <property type="entry name" value="P-loop containing nucleotide triphosphate hydrolases"/>
    <property type="match status" value="2"/>
</dbReference>
<keyword evidence="6" id="KW-0238">DNA-binding</keyword>
<dbReference type="Gene3D" id="1.10.10.160">
    <property type="match status" value="1"/>
</dbReference>
<dbReference type="PROSITE" id="PS51217">
    <property type="entry name" value="UVRD_HELICASE_CTER"/>
    <property type="match status" value="1"/>
</dbReference>
<evidence type="ECO:0000256" key="8">
    <source>
        <dbReference type="ARBA" id="ARBA00034617"/>
    </source>
</evidence>
<dbReference type="InterPro" id="IPR013986">
    <property type="entry name" value="DExx_box_DNA_helicase_dom_sf"/>
</dbReference>
<dbReference type="PANTHER" id="PTHR11070">
    <property type="entry name" value="UVRD / RECB / PCRA DNA HELICASE FAMILY MEMBER"/>
    <property type="match status" value="1"/>
</dbReference>
<dbReference type="GO" id="GO:0033202">
    <property type="term" value="C:DNA helicase complex"/>
    <property type="evidence" value="ECO:0007669"/>
    <property type="project" value="TreeGrafter"/>
</dbReference>
<evidence type="ECO:0000259" key="15">
    <source>
        <dbReference type="PROSITE" id="PS51217"/>
    </source>
</evidence>
<feature type="domain" description="UvrD-like helicase ATP-binding" evidence="14">
    <location>
        <begin position="6"/>
        <end position="279"/>
    </location>
</feature>
<keyword evidence="4 12" id="KW-0347">Helicase</keyword>
<dbReference type="PANTHER" id="PTHR11070:SF2">
    <property type="entry name" value="ATP-DEPENDENT DNA HELICASE SRS2"/>
    <property type="match status" value="1"/>
</dbReference>
<evidence type="ECO:0000259" key="14">
    <source>
        <dbReference type="PROSITE" id="PS51198"/>
    </source>
</evidence>
<protein>
    <recommendedName>
        <fullName evidence="9">DNA 3'-5' helicase</fullName>
        <ecNumber evidence="9">5.6.2.4</ecNumber>
    </recommendedName>
    <alternativeName>
        <fullName evidence="10">DNA 3'-5' helicase II</fullName>
    </alternativeName>
</protein>
<keyword evidence="3 12" id="KW-0378">Hydrolase</keyword>
<dbReference type="Gene3D" id="1.10.486.10">
    <property type="entry name" value="PCRA, domain 4"/>
    <property type="match status" value="1"/>
</dbReference>
<evidence type="ECO:0000313" key="16">
    <source>
        <dbReference type="EMBL" id="HFH30755.1"/>
    </source>
</evidence>
<evidence type="ECO:0000256" key="12">
    <source>
        <dbReference type="PROSITE-ProRule" id="PRU00560"/>
    </source>
</evidence>
<dbReference type="GO" id="GO:0003677">
    <property type="term" value="F:DNA binding"/>
    <property type="evidence" value="ECO:0007669"/>
    <property type="project" value="UniProtKB-KW"/>
</dbReference>
<comment type="similarity">
    <text evidence="1">Belongs to the helicase family. UvrD subfamily.</text>
</comment>
<feature type="binding site" evidence="12">
    <location>
        <begin position="27"/>
        <end position="34"/>
    </location>
    <ligand>
        <name>ATP</name>
        <dbReference type="ChEBI" id="CHEBI:30616"/>
    </ligand>
</feature>
<accession>A0A7C3EI69</accession>
<keyword evidence="2 12" id="KW-0547">Nucleotide-binding</keyword>
<proteinExistence type="inferred from homology"/>
<evidence type="ECO:0000256" key="3">
    <source>
        <dbReference type="ARBA" id="ARBA00022801"/>
    </source>
</evidence>
<evidence type="ECO:0000256" key="13">
    <source>
        <dbReference type="SAM" id="MobiDB-lite"/>
    </source>
</evidence>
<dbReference type="GO" id="GO:0000725">
    <property type="term" value="P:recombinational repair"/>
    <property type="evidence" value="ECO:0007669"/>
    <property type="project" value="TreeGrafter"/>
</dbReference>
<evidence type="ECO:0000256" key="11">
    <source>
        <dbReference type="ARBA" id="ARBA00048988"/>
    </source>
</evidence>
<dbReference type="SUPFAM" id="SSF52540">
    <property type="entry name" value="P-loop containing nucleoside triphosphate hydrolases"/>
    <property type="match status" value="1"/>
</dbReference>
<dbReference type="PROSITE" id="PS51198">
    <property type="entry name" value="UVRD_HELICASE_ATP_BIND"/>
    <property type="match status" value="1"/>
</dbReference>
<feature type="domain" description="UvrD-like helicase C-terminal" evidence="15">
    <location>
        <begin position="280"/>
        <end position="573"/>
    </location>
</feature>
<dbReference type="GO" id="GO:0043138">
    <property type="term" value="F:3'-5' DNA helicase activity"/>
    <property type="evidence" value="ECO:0007669"/>
    <property type="project" value="UniProtKB-EC"/>
</dbReference>
<organism evidence="16">
    <name type="scientific">Gracilinema caldarium</name>
    <dbReference type="NCBI Taxonomy" id="215591"/>
    <lineage>
        <taxon>Bacteria</taxon>
        <taxon>Pseudomonadati</taxon>
        <taxon>Spirochaetota</taxon>
        <taxon>Spirochaetia</taxon>
        <taxon>Spirochaetales</taxon>
        <taxon>Breznakiellaceae</taxon>
        <taxon>Gracilinema</taxon>
    </lineage>
</organism>
<dbReference type="Pfam" id="PF00580">
    <property type="entry name" value="UvrD-helicase"/>
    <property type="match status" value="1"/>
</dbReference>
<evidence type="ECO:0000256" key="2">
    <source>
        <dbReference type="ARBA" id="ARBA00022741"/>
    </source>
</evidence>
<evidence type="ECO:0000256" key="6">
    <source>
        <dbReference type="ARBA" id="ARBA00023125"/>
    </source>
</evidence>
<sequence>MESYLSVLNPEQRQAVLHWGKPLLILAGAGSGKTRVITTKIAYLVRERGVDPRSILAVTFTNKAAREMAERAQNIDGRAADAMIRTFHSFGAWFLRRNGALIGLDSNFVIYDDDDTVTLLSSLMPNATRAEAAKVAHLIARAKDYFLTPEDNQLDLIDHRPQFRKLYALYEERLRSIGNVDFGDLIKKPVEILRSFPEVKQRFQDRFQVILVDEYQDSNVAQFELLKELYTPQTYLCVVGDDDQSIYRFRGAEVRNILEFPDRFPETDLIRLERNYRSTAPILAVAGTVVDNNRGRLGKTLHAERGDGKLPTLVFLPDQETEASFCAELIEKSLQKRSGTYADWAILYRTNAQSLTFETELLRRHIPYKVVGSLKFYEREEIKDALALLSVMVNPRDEIAFKRVVNKPARGLGPVTVDKIIEAAAHADSALRGNLLEVCRRLLPELSKKARTGLEGFLAGIEQGRLLLNAEAGESKVNSIASERLTAGEGLSALIVYILEASGIAEYHATEDEIAGTQRLSNLQELANAASLYPATGEGLAEFLEHIELDRSMESGEESTDSVTLITVHNTKGLEFRKVIITGLEQGVFPRDDKQDEDLEEERRLFYVGVTRAMDELYLTTCALRRMYGRTNLNQPSLFLSEIPLDCVKTLGTIPRGFIPGRKRDSLGDAEKSDAHLQGPYGPRAPRTVSSDGRWRLGNGLFHDDYGYGQVVGITEGPEGPLIEAQFETGKRMRFLSTYQSGRFMRIERDGY</sequence>
<name>A0A7C3EI69_9SPIR</name>
<keyword evidence="5 12" id="KW-0067">ATP-binding</keyword>
<dbReference type="EMBL" id="DSVL01000456">
    <property type="protein sequence ID" value="HFH30755.1"/>
    <property type="molecule type" value="Genomic_DNA"/>
</dbReference>
<keyword evidence="7" id="KW-0413">Isomerase</keyword>
<dbReference type="GO" id="GO:0016787">
    <property type="term" value="F:hydrolase activity"/>
    <property type="evidence" value="ECO:0007669"/>
    <property type="project" value="UniProtKB-UniRule"/>
</dbReference>
<dbReference type="InterPro" id="IPR014017">
    <property type="entry name" value="DNA_helicase_UvrD-like_C"/>
</dbReference>
<comment type="catalytic activity">
    <reaction evidence="11">
        <text>ATP + H2O = ADP + phosphate + H(+)</text>
        <dbReference type="Rhea" id="RHEA:13065"/>
        <dbReference type="ChEBI" id="CHEBI:15377"/>
        <dbReference type="ChEBI" id="CHEBI:15378"/>
        <dbReference type="ChEBI" id="CHEBI:30616"/>
        <dbReference type="ChEBI" id="CHEBI:43474"/>
        <dbReference type="ChEBI" id="CHEBI:456216"/>
        <dbReference type="EC" id="5.6.2.4"/>
    </reaction>
</comment>
<feature type="region of interest" description="Disordered" evidence="13">
    <location>
        <begin position="662"/>
        <end position="692"/>
    </location>
</feature>
<evidence type="ECO:0000256" key="1">
    <source>
        <dbReference type="ARBA" id="ARBA00009922"/>
    </source>
</evidence>
<comment type="caution">
    <text evidence="16">The sequence shown here is derived from an EMBL/GenBank/DDBJ whole genome shotgun (WGS) entry which is preliminary data.</text>
</comment>
<feature type="compositionally biased region" description="Basic and acidic residues" evidence="13">
    <location>
        <begin position="662"/>
        <end position="675"/>
    </location>
</feature>
<reference evidence="16" key="1">
    <citation type="journal article" date="2020" name="mSystems">
        <title>Genome- and Community-Level Interaction Insights into Carbon Utilization and Element Cycling Functions of Hydrothermarchaeota in Hydrothermal Sediment.</title>
        <authorList>
            <person name="Zhou Z."/>
            <person name="Liu Y."/>
            <person name="Xu W."/>
            <person name="Pan J."/>
            <person name="Luo Z.H."/>
            <person name="Li M."/>
        </authorList>
    </citation>
    <scope>NUCLEOTIDE SEQUENCE [LARGE SCALE GENOMIC DNA]</scope>
    <source>
        <strain evidence="16">SpSt-503</strain>
    </source>
</reference>
<dbReference type="EC" id="5.6.2.4" evidence="9"/>
<dbReference type="InterPro" id="IPR027417">
    <property type="entry name" value="P-loop_NTPase"/>
</dbReference>
<evidence type="ECO:0000256" key="5">
    <source>
        <dbReference type="ARBA" id="ARBA00022840"/>
    </source>
</evidence>
<evidence type="ECO:0000256" key="10">
    <source>
        <dbReference type="ARBA" id="ARBA00034923"/>
    </source>
</evidence>
<evidence type="ECO:0000256" key="7">
    <source>
        <dbReference type="ARBA" id="ARBA00023235"/>
    </source>
</evidence>
<dbReference type="GO" id="GO:0005524">
    <property type="term" value="F:ATP binding"/>
    <property type="evidence" value="ECO:0007669"/>
    <property type="project" value="UniProtKB-UniRule"/>
</dbReference>
<dbReference type="InterPro" id="IPR000212">
    <property type="entry name" value="DNA_helicase_UvrD/REP"/>
</dbReference>
<evidence type="ECO:0000256" key="4">
    <source>
        <dbReference type="ARBA" id="ARBA00022806"/>
    </source>
</evidence>
<dbReference type="Pfam" id="PF13361">
    <property type="entry name" value="UvrD_C"/>
    <property type="match status" value="1"/>
</dbReference>
<dbReference type="InterPro" id="IPR014016">
    <property type="entry name" value="UvrD-like_ATP-bd"/>
</dbReference>